<dbReference type="Proteomes" id="UP000799429">
    <property type="component" value="Unassembled WGS sequence"/>
</dbReference>
<comment type="caution">
    <text evidence="2">The sequence shown here is derived from an EMBL/GenBank/DDBJ whole genome shotgun (WGS) entry which is preliminary data.</text>
</comment>
<sequence length="215" mass="23226">MGYHSFTSVSAIPPIVPYPPSSTRSLTVTTLQTLVAPSNYPSPGSNLPFNYSGCAMELSKEFEFPHLILPVDRANPEIAFGSSYITHFSPDVSTLFTFDIPPTFSGKSCSLEFHLPSTEQVNPANLALSGSGGIKVSQLTYPATESMAYNNIPAVDHEVGRIDLVPGHVYQIASFPCNPSSRVGYRVDATGTLDLEYFHHCGHGHLALGLYITES</sequence>
<evidence type="ECO:0000259" key="1">
    <source>
        <dbReference type="Pfam" id="PF09792"/>
    </source>
</evidence>
<proteinExistence type="predicted"/>
<evidence type="ECO:0000313" key="2">
    <source>
        <dbReference type="EMBL" id="KAF2835703.1"/>
    </source>
</evidence>
<dbReference type="OrthoDB" id="4657524at2759"/>
<reference evidence="2" key="1">
    <citation type="journal article" date="2020" name="Stud. Mycol.">
        <title>101 Dothideomycetes genomes: a test case for predicting lifestyles and emergence of pathogens.</title>
        <authorList>
            <person name="Haridas S."/>
            <person name="Albert R."/>
            <person name="Binder M."/>
            <person name="Bloem J."/>
            <person name="Labutti K."/>
            <person name="Salamov A."/>
            <person name="Andreopoulos B."/>
            <person name="Baker S."/>
            <person name="Barry K."/>
            <person name="Bills G."/>
            <person name="Bluhm B."/>
            <person name="Cannon C."/>
            <person name="Castanera R."/>
            <person name="Culley D."/>
            <person name="Daum C."/>
            <person name="Ezra D."/>
            <person name="Gonzalez J."/>
            <person name="Henrissat B."/>
            <person name="Kuo A."/>
            <person name="Liang C."/>
            <person name="Lipzen A."/>
            <person name="Lutzoni F."/>
            <person name="Magnuson J."/>
            <person name="Mondo S."/>
            <person name="Nolan M."/>
            <person name="Ohm R."/>
            <person name="Pangilinan J."/>
            <person name="Park H.-J."/>
            <person name="Ramirez L."/>
            <person name="Alfaro M."/>
            <person name="Sun H."/>
            <person name="Tritt A."/>
            <person name="Yoshinaga Y."/>
            <person name="Zwiers L.-H."/>
            <person name="Turgeon B."/>
            <person name="Goodwin S."/>
            <person name="Spatafora J."/>
            <person name="Crous P."/>
            <person name="Grigoriev I."/>
        </authorList>
    </citation>
    <scope>NUCLEOTIDE SEQUENCE</scope>
    <source>
        <strain evidence="2">CBS 101060</strain>
    </source>
</reference>
<feature type="domain" description="Ubiquitin 3 binding protein But2 C-terminal" evidence="1">
    <location>
        <begin position="63"/>
        <end position="199"/>
    </location>
</feature>
<protein>
    <recommendedName>
        <fullName evidence="1">Ubiquitin 3 binding protein But2 C-terminal domain-containing protein</fullName>
    </recommendedName>
</protein>
<evidence type="ECO:0000313" key="3">
    <source>
        <dbReference type="Proteomes" id="UP000799429"/>
    </source>
</evidence>
<dbReference type="PANTHER" id="PTHR39613">
    <property type="entry name" value="ANCHORED CELL WALL PROTEIN, PUTATIVE (AFU_ORTHOLOGUE AFUA_4G08960)-RELATED"/>
    <property type="match status" value="1"/>
</dbReference>
<accession>A0A9P4S3R4</accession>
<dbReference type="PANTHER" id="PTHR39613:SF1">
    <property type="entry name" value="ANCHORED CELL WALL PROTEIN, PUTATIVE (AFU_ORTHOLOGUE AFUA_4G08960)-RELATED"/>
    <property type="match status" value="1"/>
</dbReference>
<dbReference type="EMBL" id="MU006107">
    <property type="protein sequence ID" value="KAF2835703.1"/>
    <property type="molecule type" value="Genomic_DNA"/>
</dbReference>
<keyword evidence="3" id="KW-1185">Reference proteome</keyword>
<name>A0A9P4S3R4_9PEZI</name>
<dbReference type="InterPro" id="IPR018620">
    <property type="entry name" value="Ubiquitin3-bd_protein_But2_C"/>
</dbReference>
<organism evidence="2 3">
    <name type="scientific">Patellaria atrata CBS 101060</name>
    <dbReference type="NCBI Taxonomy" id="1346257"/>
    <lineage>
        <taxon>Eukaryota</taxon>
        <taxon>Fungi</taxon>
        <taxon>Dikarya</taxon>
        <taxon>Ascomycota</taxon>
        <taxon>Pezizomycotina</taxon>
        <taxon>Dothideomycetes</taxon>
        <taxon>Dothideomycetes incertae sedis</taxon>
        <taxon>Patellariales</taxon>
        <taxon>Patellariaceae</taxon>
        <taxon>Patellaria</taxon>
    </lineage>
</organism>
<dbReference type="AlphaFoldDB" id="A0A9P4S3R4"/>
<gene>
    <name evidence="2" type="ORF">M501DRAFT_941446</name>
</gene>
<dbReference type="Pfam" id="PF09792">
    <property type="entry name" value="But2"/>
    <property type="match status" value="1"/>
</dbReference>